<protein>
    <recommendedName>
        <fullName evidence="5">PSI domain-containing protein</fullName>
    </recommendedName>
</protein>
<dbReference type="GO" id="GO:0006606">
    <property type="term" value="P:protein import into nucleus"/>
    <property type="evidence" value="ECO:0007669"/>
    <property type="project" value="TreeGrafter"/>
</dbReference>
<sequence length="292" mass="31540">MKTFCGIVLAAIAVVVAQFHVHMSPNITFSTVPLRGFPNQEILVKLNAPAGYEGKLKIEIDGSSAVGGGKIVGDNEVKFDGGEPVSKGRATFGIACGGSASSKQAAASTPVLNVLWHVSFQAITLSRALLRLHAEIDGETVVSHIITIAPETQCNGKQWFYVSSCDDCVHLTDLNCQYCPGLQTCVKGNIHGPYDPVACPEWFVSVCFVPGNIAWKVSAVALGVLAVVLLSCCCCFMCSRGCGRDQSYLSQYDTKFNLDHSNPNYGATSNNVVQYQENRERIASKYNIHRNR</sequence>
<accession>A0A0L0GGA1</accession>
<evidence type="ECO:0000313" key="4">
    <source>
        <dbReference type="Proteomes" id="UP000054560"/>
    </source>
</evidence>
<evidence type="ECO:0000313" key="3">
    <source>
        <dbReference type="EMBL" id="KNC87328.1"/>
    </source>
</evidence>
<dbReference type="GO" id="GO:0005737">
    <property type="term" value="C:cytoplasm"/>
    <property type="evidence" value="ECO:0007669"/>
    <property type="project" value="TreeGrafter"/>
</dbReference>
<evidence type="ECO:0000256" key="2">
    <source>
        <dbReference type="SAM" id="SignalP"/>
    </source>
</evidence>
<organism evidence="3 4">
    <name type="scientific">Sphaeroforma arctica JP610</name>
    <dbReference type="NCBI Taxonomy" id="667725"/>
    <lineage>
        <taxon>Eukaryota</taxon>
        <taxon>Ichthyosporea</taxon>
        <taxon>Ichthyophonida</taxon>
        <taxon>Sphaeroforma</taxon>
    </lineage>
</organism>
<reference evidence="3 4" key="1">
    <citation type="submission" date="2011-02" db="EMBL/GenBank/DDBJ databases">
        <title>The Genome Sequence of Sphaeroforma arctica JP610.</title>
        <authorList>
            <consortium name="The Broad Institute Genome Sequencing Platform"/>
            <person name="Russ C."/>
            <person name="Cuomo C."/>
            <person name="Young S.K."/>
            <person name="Zeng Q."/>
            <person name="Gargeya S."/>
            <person name="Alvarado L."/>
            <person name="Berlin A."/>
            <person name="Chapman S.B."/>
            <person name="Chen Z."/>
            <person name="Freedman E."/>
            <person name="Gellesch M."/>
            <person name="Goldberg J."/>
            <person name="Griggs A."/>
            <person name="Gujja S."/>
            <person name="Heilman E."/>
            <person name="Heiman D."/>
            <person name="Howarth C."/>
            <person name="Mehta T."/>
            <person name="Neiman D."/>
            <person name="Pearson M."/>
            <person name="Roberts A."/>
            <person name="Saif S."/>
            <person name="Shea T."/>
            <person name="Shenoy N."/>
            <person name="Sisk P."/>
            <person name="Stolte C."/>
            <person name="Sykes S."/>
            <person name="White J."/>
            <person name="Yandava C."/>
            <person name="Burger G."/>
            <person name="Gray M.W."/>
            <person name="Holland P.W.H."/>
            <person name="King N."/>
            <person name="Lang F.B.F."/>
            <person name="Roger A.J."/>
            <person name="Ruiz-Trillo I."/>
            <person name="Haas B."/>
            <person name="Nusbaum C."/>
            <person name="Birren B."/>
        </authorList>
    </citation>
    <scope>NUCLEOTIDE SEQUENCE [LARGE SCALE GENOMIC DNA]</scope>
    <source>
        <strain evidence="3 4">JP610</strain>
    </source>
</reference>
<feature type="transmembrane region" description="Helical" evidence="1">
    <location>
        <begin position="213"/>
        <end position="238"/>
    </location>
</feature>
<keyword evidence="1" id="KW-0472">Membrane</keyword>
<feature type="chain" id="PRO_5005538944" description="PSI domain-containing protein" evidence="2">
    <location>
        <begin position="18"/>
        <end position="292"/>
    </location>
</feature>
<dbReference type="GeneID" id="25901073"/>
<dbReference type="PANTHER" id="PTHR15191">
    <property type="entry name" value="PROTEIN CBG20567"/>
    <property type="match status" value="1"/>
</dbReference>
<keyword evidence="2" id="KW-0732">Signal</keyword>
<dbReference type="Proteomes" id="UP000054560">
    <property type="component" value="Unassembled WGS sequence"/>
</dbReference>
<dbReference type="EMBL" id="KQ241614">
    <property type="protein sequence ID" value="KNC87328.1"/>
    <property type="molecule type" value="Genomic_DNA"/>
</dbReference>
<dbReference type="GO" id="GO:0005634">
    <property type="term" value="C:nucleus"/>
    <property type="evidence" value="ECO:0007669"/>
    <property type="project" value="TreeGrafter"/>
</dbReference>
<keyword evidence="1" id="KW-0812">Transmembrane</keyword>
<feature type="signal peptide" evidence="2">
    <location>
        <begin position="1"/>
        <end position="17"/>
    </location>
</feature>
<proteinExistence type="predicted"/>
<gene>
    <name evidence="3" type="ORF">SARC_00569</name>
</gene>
<dbReference type="AlphaFoldDB" id="A0A0L0GGA1"/>
<dbReference type="InterPro" id="IPR052304">
    <property type="entry name" value="PTTG1IP"/>
</dbReference>
<evidence type="ECO:0000256" key="1">
    <source>
        <dbReference type="SAM" id="Phobius"/>
    </source>
</evidence>
<keyword evidence="4" id="KW-1185">Reference proteome</keyword>
<keyword evidence="1" id="KW-1133">Transmembrane helix</keyword>
<dbReference type="PANTHER" id="PTHR15191:SF3">
    <property type="entry name" value="PITUITARY TUMOR-TRANSFORMING GENE PROTEIN-BINDING FACTOR"/>
    <property type="match status" value="1"/>
</dbReference>
<name>A0A0L0GGA1_9EUKA</name>
<evidence type="ECO:0008006" key="5">
    <source>
        <dbReference type="Google" id="ProtNLM"/>
    </source>
</evidence>
<dbReference type="RefSeq" id="XP_014161230.1">
    <property type="nucleotide sequence ID" value="XM_014305755.1"/>
</dbReference>